<evidence type="ECO:0000313" key="3">
    <source>
        <dbReference type="EMBL" id="KAK3049838.1"/>
    </source>
</evidence>
<accession>A0AAJ0DGS3</accession>
<dbReference type="AlphaFoldDB" id="A0AAJ0DGS3"/>
<dbReference type="EMBL" id="JAWDJX010000037">
    <property type="protein sequence ID" value="KAK3049838.1"/>
    <property type="molecule type" value="Genomic_DNA"/>
</dbReference>
<name>A0AAJ0DGS3_9PEZI</name>
<feature type="region of interest" description="Disordered" evidence="2">
    <location>
        <begin position="347"/>
        <end position="382"/>
    </location>
</feature>
<feature type="coiled-coil region" evidence="1">
    <location>
        <begin position="183"/>
        <end position="220"/>
    </location>
</feature>
<sequence length="382" mass="42611">MKPSSIFSGWRRSKRTSVPVDVVDRSSHLSNRTGNATIMSHLEVQSELDKLRDKHEALKRQFASSVRGGSLDTASESDTVPVVFATATAEVVGLMNQLQQARVREQSLLVQLVDAQDVDLARRAAAVESVADVDRRKTKAKEAGDQAAKSGRKLAAAKRDSLDSVTALKRELISCRRDHHDCQRELAASYTEVQQRKREAEQAVMRAEALEEKVAASRNKGVKQAKALQAARLGLSDLQKEVCKLQRERDEVRKGQTNLKDELDRLRAENRNVRQTNSILEAQVHTLDLCRHDLLAAQQRLRDEVGQLHSQHENLQTEMIESRRMNSLAVANLRLVRAQRDCLQTGVQSANHEHELLRTPARESKGPASPNGSSVGNVGRER</sequence>
<evidence type="ECO:0000313" key="4">
    <source>
        <dbReference type="Proteomes" id="UP001271007"/>
    </source>
</evidence>
<reference evidence="3" key="1">
    <citation type="submission" date="2023-04" db="EMBL/GenBank/DDBJ databases">
        <title>Black Yeasts Isolated from many extreme environments.</title>
        <authorList>
            <person name="Coleine C."/>
            <person name="Stajich J.E."/>
            <person name="Selbmann L."/>
        </authorList>
    </citation>
    <scope>NUCLEOTIDE SEQUENCE</scope>
    <source>
        <strain evidence="3">CCFEE 5312</strain>
    </source>
</reference>
<evidence type="ECO:0000256" key="1">
    <source>
        <dbReference type="SAM" id="Coils"/>
    </source>
</evidence>
<keyword evidence="4" id="KW-1185">Reference proteome</keyword>
<feature type="compositionally biased region" description="Basic and acidic residues" evidence="2">
    <location>
        <begin position="351"/>
        <end position="365"/>
    </location>
</feature>
<comment type="caution">
    <text evidence="3">The sequence shown here is derived from an EMBL/GenBank/DDBJ whole genome shotgun (WGS) entry which is preliminary data.</text>
</comment>
<organism evidence="3 4">
    <name type="scientific">Extremus antarcticus</name>
    <dbReference type="NCBI Taxonomy" id="702011"/>
    <lineage>
        <taxon>Eukaryota</taxon>
        <taxon>Fungi</taxon>
        <taxon>Dikarya</taxon>
        <taxon>Ascomycota</taxon>
        <taxon>Pezizomycotina</taxon>
        <taxon>Dothideomycetes</taxon>
        <taxon>Dothideomycetidae</taxon>
        <taxon>Mycosphaerellales</taxon>
        <taxon>Extremaceae</taxon>
        <taxon>Extremus</taxon>
    </lineage>
</organism>
<keyword evidence="1" id="KW-0175">Coiled coil</keyword>
<protein>
    <submittedName>
        <fullName evidence="3">Uncharacterized protein</fullName>
    </submittedName>
</protein>
<evidence type="ECO:0000256" key="2">
    <source>
        <dbReference type="SAM" id="MobiDB-lite"/>
    </source>
</evidence>
<dbReference type="Proteomes" id="UP001271007">
    <property type="component" value="Unassembled WGS sequence"/>
</dbReference>
<feature type="coiled-coil region" evidence="1">
    <location>
        <begin position="249"/>
        <end position="318"/>
    </location>
</feature>
<gene>
    <name evidence="3" type="ORF">LTR09_009014</name>
</gene>
<proteinExistence type="predicted"/>